<dbReference type="EMBL" id="CP182909">
    <property type="protein sequence ID" value="XPM62854.1"/>
    <property type="molecule type" value="Genomic_DNA"/>
</dbReference>
<keyword evidence="2" id="KW-1185">Reference proteome</keyword>
<dbReference type="Proteomes" id="UP000095472">
    <property type="component" value="Chromosome"/>
</dbReference>
<organism evidence="1 2">
    <name type="scientific">Desertifilum tharense IPPAS B-1220</name>
    <dbReference type="NCBI Taxonomy" id="1781255"/>
    <lineage>
        <taxon>Bacteria</taxon>
        <taxon>Bacillati</taxon>
        <taxon>Cyanobacteriota</taxon>
        <taxon>Cyanophyceae</taxon>
        <taxon>Desertifilales</taxon>
        <taxon>Desertifilaceae</taxon>
        <taxon>Desertifilum</taxon>
    </lineage>
</organism>
<sequence length="173" mass="20057">MNGGLMAFLILSVIKLRYRPALIAIGWFLALLLTSCAAVQPERLSQYRNTRYGFEFAYPSRWQPIPPPDNFDGQAFQDPDSPETEIRGWARQILPKQPKDPLKLNFTTDQGLQGELQTEIGREISTLTLTLRQGAIQYIWQARSPNDRFAEQYRLFYNIARQYRVFLEVENSP</sequence>
<gene>
    <name evidence="1" type="ORF">BH720_025385</name>
</gene>
<evidence type="ECO:0000313" key="1">
    <source>
        <dbReference type="EMBL" id="XPM62854.1"/>
    </source>
</evidence>
<accession>A0ACD5GQC6</accession>
<proteinExistence type="predicted"/>
<reference evidence="1 2" key="1">
    <citation type="journal article" date="2016" name="Genome Announc.">
        <title>Draft Genome Sequence of the Thermotolerant Cyanobacterium Desertifilum sp. IPPAS B-1220.</title>
        <authorList>
            <person name="Mironov K.S."/>
            <person name="Sinetova M.A."/>
            <person name="Bolatkhan K."/>
            <person name="Zayadan B.K."/>
            <person name="Ustinova V.V."/>
            <person name="Kupriyanova E.V."/>
            <person name="Skrypnik A.N."/>
            <person name="Gogoleva N.E."/>
            <person name="Gogolev Y.V."/>
            <person name="Los D.A."/>
        </authorList>
    </citation>
    <scope>NUCLEOTIDE SEQUENCE [LARGE SCALE GENOMIC DNA]</scope>
    <source>
        <strain evidence="1 2">IPPAS B-1220</strain>
    </source>
</reference>
<name>A0ACD5GQC6_9CYAN</name>
<protein>
    <submittedName>
        <fullName evidence="1">Uncharacterized protein</fullName>
    </submittedName>
</protein>
<evidence type="ECO:0000313" key="2">
    <source>
        <dbReference type="Proteomes" id="UP000095472"/>
    </source>
</evidence>